<dbReference type="Ensembl" id="ENSTGUT00000022256.1">
    <property type="protein sequence ID" value="ENSTGUP00000028508.1"/>
    <property type="gene ID" value="ENSTGUG00000028519.1"/>
</dbReference>
<accession>A0A674H139</accession>
<sequence length="271" mass="29378">MQTSHENVPDLSLHRLGSLLGYKALTSKLDRFSISSEGTMSYKLLCWDPAHAVTSHFNNLNDLARTSAPGIVSSWRALGLRWDGNDGCGRLRADAGRVLGHRHEINSRAVCFHEQCQPRGRCLGGRCWVRSWQQWHSRLSCRAGQGMAWHGRAWQGRAGQGRAGQGSLGSSLVPPGPFGATDPRLPQPPAGITLRAVGFVCPQSGLWRASLHPLPPPGSSPPPACPASPGMSGELLPFRRAAHTVGMGWVKSRRWRALTAQVWLSSPLPVA</sequence>
<reference evidence="2" key="2">
    <citation type="submission" date="2025-08" db="UniProtKB">
        <authorList>
            <consortium name="Ensembl"/>
        </authorList>
    </citation>
    <scope>IDENTIFICATION</scope>
</reference>
<feature type="region of interest" description="Disordered" evidence="1">
    <location>
        <begin position="155"/>
        <end position="184"/>
    </location>
</feature>
<evidence type="ECO:0000256" key="1">
    <source>
        <dbReference type="SAM" id="MobiDB-lite"/>
    </source>
</evidence>
<evidence type="ECO:0000313" key="3">
    <source>
        <dbReference type="Proteomes" id="UP000007754"/>
    </source>
</evidence>
<reference evidence="2" key="3">
    <citation type="submission" date="2025-09" db="UniProtKB">
        <authorList>
            <consortium name="Ensembl"/>
        </authorList>
    </citation>
    <scope>IDENTIFICATION</scope>
</reference>
<dbReference type="InParanoid" id="A0A674H139"/>
<organism evidence="2 3">
    <name type="scientific">Taeniopygia guttata</name>
    <name type="common">Zebra finch</name>
    <name type="synonym">Poephila guttata</name>
    <dbReference type="NCBI Taxonomy" id="59729"/>
    <lineage>
        <taxon>Eukaryota</taxon>
        <taxon>Metazoa</taxon>
        <taxon>Chordata</taxon>
        <taxon>Craniata</taxon>
        <taxon>Vertebrata</taxon>
        <taxon>Euteleostomi</taxon>
        <taxon>Archelosauria</taxon>
        <taxon>Archosauria</taxon>
        <taxon>Dinosauria</taxon>
        <taxon>Saurischia</taxon>
        <taxon>Theropoda</taxon>
        <taxon>Coelurosauria</taxon>
        <taxon>Aves</taxon>
        <taxon>Neognathae</taxon>
        <taxon>Neoaves</taxon>
        <taxon>Telluraves</taxon>
        <taxon>Australaves</taxon>
        <taxon>Passeriformes</taxon>
        <taxon>Passeroidea</taxon>
        <taxon>Estrildidae</taxon>
        <taxon>Estrildinae</taxon>
        <taxon>Taeniopygia</taxon>
    </lineage>
</organism>
<dbReference type="AlphaFoldDB" id="A0A674H139"/>
<reference evidence="2 3" key="1">
    <citation type="journal article" date="2010" name="Nature">
        <title>The genome of a songbird.</title>
        <authorList>
            <person name="Warren W.C."/>
            <person name="Clayton D.F."/>
            <person name="Ellegren H."/>
            <person name="Arnold A.P."/>
            <person name="Hillier L.W."/>
            <person name="Kunstner A."/>
            <person name="Searle S."/>
            <person name="White S."/>
            <person name="Vilella A.J."/>
            <person name="Fairley S."/>
            <person name="Heger A."/>
            <person name="Kong L."/>
            <person name="Ponting C.P."/>
            <person name="Jarvis E.D."/>
            <person name="Mello C.V."/>
            <person name="Minx P."/>
            <person name="Lovell P."/>
            <person name="Velho T.A."/>
            <person name="Ferris M."/>
            <person name="Balakrishnan C.N."/>
            <person name="Sinha S."/>
            <person name="Blatti C."/>
            <person name="London S.E."/>
            <person name="Li Y."/>
            <person name="Lin Y.C."/>
            <person name="George J."/>
            <person name="Sweedler J."/>
            <person name="Southey B."/>
            <person name="Gunaratne P."/>
            <person name="Watson M."/>
            <person name="Nam K."/>
            <person name="Backstrom N."/>
            <person name="Smeds L."/>
            <person name="Nabholz B."/>
            <person name="Itoh Y."/>
            <person name="Whitney O."/>
            <person name="Pfenning A.R."/>
            <person name="Howard J."/>
            <person name="Volker M."/>
            <person name="Skinner B.M."/>
            <person name="Griffin D.K."/>
            <person name="Ye L."/>
            <person name="McLaren W.M."/>
            <person name="Flicek P."/>
            <person name="Quesada V."/>
            <person name="Velasco G."/>
            <person name="Lopez-Otin C."/>
            <person name="Puente X.S."/>
            <person name="Olender T."/>
            <person name="Lancet D."/>
            <person name="Smit A.F."/>
            <person name="Hubley R."/>
            <person name="Konkel M.K."/>
            <person name="Walker J.A."/>
            <person name="Batzer M.A."/>
            <person name="Gu W."/>
            <person name="Pollock D.D."/>
            <person name="Chen L."/>
            <person name="Cheng Z."/>
            <person name="Eichler E.E."/>
            <person name="Stapley J."/>
            <person name="Slate J."/>
            <person name="Ekblom R."/>
            <person name="Birkhead T."/>
            <person name="Burke T."/>
            <person name="Burt D."/>
            <person name="Scharff C."/>
            <person name="Adam I."/>
            <person name="Richard H."/>
            <person name="Sultan M."/>
            <person name="Soldatov A."/>
            <person name="Lehrach H."/>
            <person name="Edwards S.V."/>
            <person name="Yang S.P."/>
            <person name="Li X."/>
            <person name="Graves T."/>
            <person name="Fulton L."/>
            <person name="Nelson J."/>
            <person name="Chinwalla A."/>
            <person name="Hou S."/>
            <person name="Mardis E.R."/>
            <person name="Wilson R.K."/>
        </authorList>
    </citation>
    <scope>NUCLEOTIDE SEQUENCE [LARGE SCALE GENOMIC DNA]</scope>
</reference>
<name>A0A674H139_TAEGU</name>
<dbReference type="Proteomes" id="UP000007754">
    <property type="component" value="Chromosome 13"/>
</dbReference>
<protein>
    <submittedName>
        <fullName evidence="2">Uncharacterized protein</fullName>
    </submittedName>
</protein>
<feature type="compositionally biased region" description="Gly residues" evidence="1">
    <location>
        <begin position="158"/>
        <end position="167"/>
    </location>
</feature>
<evidence type="ECO:0000313" key="2">
    <source>
        <dbReference type="Ensembl" id="ENSTGUP00000028508.1"/>
    </source>
</evidence>
<proteinExistence type="predicted"/>
<keyword evidence="3" id="KW-1185">Reference proteome</keyword>